<dbReference type="OrthoDB" id="2047848at2"/>
<dbReference type="RefSeq" id="WP_115815132.1">
    <property type="nucleotide sequence ID" value="NZ_QUNI01000019.1"/>
</dbReference>
<dbReference type="InterPro" id="IPR036890">
    <property type="entry name" value="HATPase_C_sf"/>
</dbReference>
<dbReference type="Gene3D" id="3.30.565.10">
    <property type="entry name" value="Histidine kinase-like ATPase, C-terminal domain"/>
    <property type="match status" value="1"/>
</dbReference>
<reference evidence="1 2" key="1">
    <citation type="submission" date="2018-08" db="EMBL/GenBank/DDBJ databases">
        <title>Genomic Encyclopedia of Archaeal and Bacterial Type Strains, Phase II (KMG-II): from individual species to whole genera.</title>
        <authorList>
            <person name="Goeker M."/>
        </authorList>
    </citation>
    <scope>NUCLEOTIDE SEQUENCE [LARGE SCALE GENOMIC DNA]</scope>
    <source>
        <strain evidence="1 2">DSM 100880</strain>
    </source>
</reference>
<protein>
    <recommendedName>
        <fullName evidence="3">STAS domain-containing protein</fullName>
    </recommendedName>
</protein>
<dbReference type="AlphaFoldDB" id="A0A3E0DXB3"/>
<dbReference type="InterPro" id="IPR036513">
    <property type="entry name" value="STAS_dom_sf"/>
</dbReference>
<accession>A0A3E0DXB3</accession>
<keyword evidence="2" id="KW-1185">Reference proteome</keyword>
<comment type="caution">
    <text evidence="1">The sequence shown here is derived from an EMBL/GenBank/DDBJ whole genome shotgun (WGS) entry which is preliminary data.</text>
</comment>
<dbReference type="SUPFAM" id="SSF55874">
    <property type="entry name" value="ATPase domain of HSP90 chaperone/DNA topoisomerase II/histidine kinase"/>
    <property type="match status" value="1"/>
</dbReference>
<sequence>MTIYFENDIKSDWEGYQKLINLVNDANQIKDPEIIFDFSGVKFFEANLCAVLGTIIEILEKNQKKITFINFNPVVEKILRKNEFLCNYGFEKAIDYYNTVVKYRKFIPTDDEGFNSYIKNELLNKKDFPSHSEKLGKKIMQNIFELYENARTHGKCNYIHTCGQYFPRSEEKQFNITIVDRGVNIKENVNSFLNMTMSGSETISWAMQKGNTTKSGTIPGGLGLDIIFEFIKLNNGKIQIISSDGFWEYKRGIIETKNLENPFQGTIANLRFNLNDKSYYSLSDEHSDNWDFTF</sequence>
<dbReference type="EMBL" id="QUNI01000019">
    <property type="protein sequence ID" value="REG90737.1"/>
    <property type="molecule type" value="Genomic_DNA"/>
</dbReference>
<gene>
    <name evidence="1" type="ORF">C8P67_1199</name>
</gene>
<dbReference type="Proteomes" id="UP000257136">
    <property type="component" value="Unassembled WGS sequence"/>
</dbReference>
<evidence type="ECO:0000313" key="2">
    <source>
        <dbReference type="Proteomes" id="UP000257136"/>
    </source>
</evidence>
<evidence type="ECO:0000313" key="1">
    <source>
        <dbReference type="EMBL" id="REG90737.1"/>
    </source>
</evidence>
<organism evidence="1 2">
    <name type="scientific">Flavobacterium aquicola</name>
    <dbReference type="NCBI Taxonomy" id="1682742"/>
    <lineage>
        <taxon>Bacteria</taxon>
        <taxon>Pseudomonadati</taxon>
        <taxon>Bacteroidota</taxon>
        <taxon>Flavobacteriia</taxon>
        <taxon>Flavobacteriales</taxon>
        <taxon>Flavobacteriaceae</taxon>
        <taxon>Flavobacterium</taxon>
    </lineage>
</organism>
<dbReference type="Gene3D" id="3.30.750.24">
    <property type="entry name" value="STAS domain"/>
    <property type="match status" value="1"/>
</dbReference>
<evidence type="ECO:0008006" key="3">
    <source>
        <dbReference type="Google" id="ProtNLM"/>
    </source>
</evidence>
<proteinExistence type="predicted"/>
<name>A0A3E0DXB3_9FLAO</name>